<sequence>MAAPVRGKPETVRADERSKSSPVRIWGRACLSAKVYTGAVYGRLLQVGAPLRRDERVPARGGRACGGRALRMLAPLGPGLALVNVEGKRTPCTNERKKYLCEDGFQELGRCRWDQREVQARTCTEPAEFSTVCLRHLLALKRNQ</sequence>
<comment type="caution">
    <text evidence="1">The sequence shown here is derived from an EMBL/GenBank/DDBJ whole genome shotgun (WGS) entry which is preliminary data.</text>
</comment>
<name>A0AAV7Q4Z9_PLEWA</name>
<dbReference type="AlphaFoldDB" id="A0AAV7Q4Z9"/>
<protein>
    <submittedName>
        <fullName evidence="1">Uncharacterized protein</fullName>
    </submittedName>
</protein>
<organism evidence="1 2">
    <name type="scientific">Pleurodeles waltl</name>
    <name type="common">Iberian ribbed newt</name>
    <dbReference type="NCBI Taxonomy" id="8319"/>
    <lineage>
        <taxon>Eukaryota</taxon>
        <taxon>Metazoa</taxon>
        <taxon>Chordata</taxon>
        <taxon>Craniata</taxon>
        <taxon>Vertebrata</taxon>
        <taxon>Euteleostomi</taxon>
        <taxon>Amphibia</taxon>
        <taxon>Batrachia</taxon>
        <taxon>Caudata</taxon>
        <taxon>Salamandroidea</taxon>
        <taxon>Salamandridae</taxon>
        <taxon>Pleurodelinae</taxon>
        <taxon>Pleurodeles</taxon>
    </lineage>
</organism>
<gene>
    <name evidence="1" type="ORF">NDU88_001669</name>
</gene>
<accession>A0AAV7Q4Z9</accession>
<dbReference type="EMBL" id="JANPWB010000010">
    <property type="protein sequence ID" value="KAJ1135225.1"/>
    <property type="molecule type" value="Genomic_DNA"/>
</dbReference>
<evidence type="ECO:0000313" key="2">
    <source>
        <dbReference type="Proteomes" id="UP001066276"/>
    </source>
</evidence>
<dbReference type="Proteomes" id="UP001066276">
    <property type="component" value="Chromosome 6"/>
</dbReference>
<evidence type="ECO:0000313" key="1">
    <source>
        <dbReference type="EMBL" id="KAJ1135225.1"/>
    </source>
</evidence>
<reference evidence="1" key="1">
    <citation type="journal article" date="2022" name="bioRxiv">
        <title>Sequencing and chromosome-scale assembly of the giantPleurodeles waltlgenome.</title>
        <authorList>
            <person name="Brown T."/>
            <person name="Elewa A."/>
            <person name="Iarovenko S."/>
            <person name="Subramanian E."/>
            <person name="Araus A.J."/>
            <person name="Petzold A."/>
            <person name="Susuki M."/>
            <person name="Suzuki K.-i.T."/>
            <person name="Hayashi T."/>
            <person name="Toyoda A."/>
            <person name="Oliveira C."/>
            <person name="Osipova E."/>
            <person name="Leigh N.D."/>
            <person name="Simon A."/>
            <person name="Yun M.H."/>
        </authorList>
    </citation>
    <scope>NUCLEOTIDE SEQUENCE</scope>
    <source>
        <strain evidence="1">20211129_DDA</strain>
        <tissue evidence="1">Liver</tissue>
    </source>
</reference>
<proteinExistence type="predicted"/>
<keyword evidence="2" id="KW-1185">Reference proteome</keyword>